<name>A0A8S1HWV7_9PELO</name>
<evidence type="ECO:0000313" key="6">
    <source>
        <dbReference type="EMBL" id="CAD6199661.1"/>
    </source>
</evidence>
<organism evidence="6 7">
    <name type="scientific">Caenorhabditis auriculariae</name>
    <dbReference type="NCBI Taxonomy" id="2777116"/>
    <lineage>
        <taxon>Eukaryota</taxon>
        <taxon>Metazoa</taxon>
        <taxon>Ecdysozoa</taxon>
        <taxon>Nematoda</taxon>
        <taxon>Chromadorea</taxon>
        <taxon>Rhabditida</taxon>
        <taxon>Rhabditina</taxon>
        <taxon>Rhabditomorpha</taxon>
        <taxon>Rhabditoidea</taxon>
        <taxon>Rhabditidae</taxon>
        <taxon>Peloderinae</taxon>
        <taxon>Caenorhabditis</taxon>
    </lineage>
</organism>
<dbReference type="Gene3D" id="2.60.40.3330">
    <property type="match status" value="1"/>
</dbReference>
<evidence type="ECO:0000256" key="1">
    <source>
        <dbReference type="ARBA" id="ARBA00004613"/>
    </source>
</evidence>
<gene>
    <name evidence="6" type="ORF">CAUJ_LOCUS15561</name>
</gene>
<accession>A0A8S1HWV7</accession>
<dbReference type="Proteomes" id="UP000835052">
    <property type="component" value="Unassembled WGS sequence"/>
</dbReference>
<dbReference type="GO" id="GO:0009986">
    <property type="term" value="C:cell surface"/>
    <property type="evidence" value="ECO:0007669"/>
    <property type="project" value="InterPro"/>
</dbReference>
<dbReference type="OrthoDB" id="73919at2759"/>
<dbReference type="GO" id="GO:0005576">
    <property type="term" value="C:extracellular region"/>
    <property type="evidence" value="ECO:0007669"/>
    <property type="project" value="UniProtKB-SubCell"/>
</dbReference>
<keyword evidence="4 5" id="KW-0732">Signal</keyword>
<dbReference type="EMBL" id="CAJGYM010000191">
    <property type="protein sequence ID" value="CAD6199661.1"/>
    <property type="molecule type" value="Genomic_DNA"/>
</dbReference>
<dbReference type="InterPro" id="IPR038479">
    <property type="entry name" value="Transthyretin-like_sf"/>
</dbReference>
<reference evidence="6" key="1">
    <citation type="submission" date="2020-10" db="EMBL/GenBank/DDBJ databases">
        <authorList>
            <person name="Kikuchi T."/>
        </authorList>
    </citation>
    <scope>NUCLEOTIDE SEQUENCE</scope>
    <source>
        <strain evidence="6">NKZ352</strain>
    </source>
</reference>
<proteinExistence type="inferred from homology"/>
<evidence type="ECO:0000256" key="3">
    <source>
        <dbReference type="ARBA" id="ARBA00022525"/>
    </source>
</evidence>
<evidence type="ECO:0000256" key="4">
    <source>
        <dbReference type="ARBA" id="ARBA00022729"/>
    </source>
</evidence>
<keyword evidence="3" id="KW-0964">Secreted</keyword>
<keyword evidence="7" id="KW-1185">Reference proteome</keyword>
<dbReference type="PANTHER" id="PTHR21700">
    <property type="entry name" value="TRANSTHYRETIN-LIKE FAMILY PROTEIN-RELATED"/>
    <property type="match status" value="1"/>
</dbReference>
<protein>
    <recommendedName>
        <fullName evidence="8">Transthyretin-like family protein</fullName>
    </recommendedName>
</protein>
<dbReference type="Pfam" id="PF01060">
    <property type="entry name" value="TTR-52"/>
    <property type="match status" value="1"/>
</dbReference>
<sequence length="140" mass="15414">MMRVLVVLLVLLGVATAFLGIGRQQSIAVSGRLICNGYPAGEVRLKLYEKDILWDTLMKESYSGPDGTFIIAGDGREITNIDPKLNIYHKCNYNGPCVKKFGITIPDQFISAGKHPRMTYDIGTLNLANNFDGQSTDCIN</sequence>
<feature type="chain" id="PRO_5035763200" description="Transthyretin-like family protein" evidence="5">
    <location>
        <begin position="18"/>
        <end position="140"/>
    </location>
</feature>
<comment type="subcellular location">
    <subcellularLocation>
        <location evidence="1">Secreted</location>
    </subcellularLocation>
</comment>
<evidence type="ECO:0000313" key="7">
    <source>
        <dbReference type="Proteomes" id="UP000835052"/>
    </source>
</evidence>
<dbReference type="PANTHER" id="PTHR21700:SF24">
    <property type="entry name" value="TRANSTHYRETIN-LIKE FAMILY PROTEIN"/>
    <property type="match status" value="1"/>
</dbReference>
<evidence type="ECO:0008006" key="8">
    <source>
        <dbReference type="Google" id="ProtNLM"/>
    </source>
</evidence>
<dbReference type="AlphaFoldDB" id="A0A8S1HWV7"/>
<comment type="caution">
    <text evidence="6">The sequence shown here is derived from an EMBL/GenBank/DDBJ whole genome shotgun (WGS) entry which is preliminary data.</text>
</comment>
<feature type="signal peptide" evidence="5">
    <location>
        <begin position="1"/>
        <end position="17"/>
    </location>
</feature>
<dbReference type="InterPro" id="IPR001534">
    <property type="entry name" value="Transthyretin-like"/>
</dbReference>
<evidence type="ECO:0000256" key="5">
    <source>
        <dbReference type="SAM" id="SignalP"/>
    </source>
</evidence>
<evidence type="ECO:0000256" key="2">
    <source>
        <dbReference type="ARBA" id="ARBA00010112"/>
    </source>
</evidence>
<comment type="similarity">
    <text evidence="2">Belongs to the nematode transthyretin-like family.</text>
</comment>